<keyword evidence="11" id="KW-0067">ATP-binding</keyword>
<dbReference type="NCBIfam" id="TIGR00097">
    <property type="entry name" value="HMP-P_kinase"/>
    <property type="match status" value="1"/>
</dbReference>
<dbReference type="Proteomes" id="UP000050482">
    <property type="component" value="Unassembled WGS sequence"/>
</dbReference>
<comment type="caution">
    <text evidence="17">The sequence shown here is derived from an EMBL/GenBank/DDBJ whole genome shotgun (WGS) entry which is preliminary data.</text>
</comment>
<dbReference type="EC" id="2.7.4.7" evidence="6"/>
<dbReference type="RefSeq" id="WP_054971263.1">
    <property type="nucleotide sequence ID" value="NZ_LJCO01000096.1"/>
</dbReference>
<dbReference type="InterPro" id="IPR013749">
    <property type="entry name" value="PM/HMP-P_kinase-1"/>
</dbReference>
<comment type="catalytic activity">
    <reaction evidence="2">
        <text>4-amino-2-methyl-5-(phosphooxymethyl)pyrimidine + ATP = 4-amino-2-methyl-5-(diphosphooxymethyl)pyrimidine + ADP</text>
        <dbReference type="Rhea" id="RHEA:19893"/>
        <dbReference type="ChEBI" id="CHEBI:30616"/>
        <dbReference type="ChEBI" id="CHEBI:57841"/>
        <dbReference type="ChEBI" id="CHEBI:58354"/>
        <dbReference type="ChEBI" id="CHEBI:456216"/>
        <dbReference type="EC" id="2.7.4.7"/>
    </reaction>
</comment>
<protein>
    <recommendedName>
        <fullName evidence="7">Hydroxymethylpyrimidine/phosphomethylpyrimidine kinase</fullName>
        <ecNumber evidence="5">2.7.1.49</ecNumber>
        <ecNumber evidence="6">2.7.4.7</ecNumber>
    </recommendedName>
    <alternativeName>
        <fullName evidence="14">Hydroxymethylpyrimidine kinase</fullName>
    </alternativeName>
    <alternativeName>
        <fullName evidence="15">Hydroxymethylpyrimidine phosphate kinase</fullName>
    </alternativeName>
</protein>
<dbReference type="GO" id="GO:0005524">
    <property type="term" value="F:ATP binding"/>
    <property type="evidence" value="ECO:0007669"/>
    <property type="project" value="UniProtKB-KW"/>
</dbReference>
<dbReference type="GO" id="GO:0005829">
    <property type="term" value="C:cytosol"/>
    <property type="evidence" value="ECO:0007669"/>
    <property type="project" value="TreeGrafter"/>
</dbReference>
<dbReference type="PANTHER" id="PTHR20858">
    <property type="entry name" value="PHOSPHOMETHYLPYRIMIDINE KINASE"/>
    <property type="match status" value="1"/>
</dbReference>
<organism evidence="17 18">
    <name type="scientific">Alicyclobacillus ferrooxydans</name>
    <dbReference type="NCBI Taxonomy" id="471514"/>
    <lineage>
        <taxon>Bacteria</taxon>
        <taxon>Bacillati</taxon>
        <taxon>Bacillota</taxon>
        <taxon>Bacilli</taxon>
        <taxon>Bacillales</taxon>
        <taxon>Alicyclobacillaceae</taxon>
        <taxon>Alicyclobacillus</taxon>
    </lineage>
</organism>
<keyword evidence="10 17" id="KW-0418">Kinase</keyword>
<sequence length="301" mass="32712">MIRTDQGHVVRALTIAGSDSGGGAGIQADLKTMHQFQVYGMSVLTSLTAQNTNGVQGIYEVTPEFVRLQLESVYTDLGIDVVKTGMLVNTKIIHTVASFLREIDIEKVVVDPVMVAKGGTPLLRQESVEILKDELLPLAMVITPNVVEAEELCGYSIRDFEDCHRAAIDIAALGPRAVIVKGGHMPPDWIKDAPNLVVDLVYVGGEFTYFASERVDTYKTHGTGCTFSSAITSMLARGASILESVGMAKAFIYEAVKRAKTWDVGAGHGPTDQSAPIPARFEPMSSAFYVFRNGRWNEESR</sequence>
<evidence type="ECO:0000259" key="16">
    <source>
        <dbReference type="Pfam" id="PF08543"/>
    </source>
</evidence>
<reference evidence="17 18" key="1">
    <citation type="submission" date="2015-09" db="EMBL/GenBank/DDBJ databases">
        <title>Draft genome sequence of Alicyclobacillus ferrooxydans DSM 22381.</title>
        <authorList>
            <person name="Hemp J."/>
        </authorList>
    </citation>
    <scope>NUCLEOTIDE SEQUENCE [LARGE SCALE GENOMIC DNA]</scope>
    <source>
        <strain evidence="17 18">TC-34</strain>
    </source>
</reference>
<evidence type="ECO:0000313" key="18">
    <source>
        <dbReference type="Proteomes" id="UP000050482"/>
    </source>
</evidence>
<evidence type="ECO:0000256" key="3">
    <source>
        <dbReference type="ARBA" id="ARBA00004769"/>
    </source>
</evidence>
<dbReference type="Gene3D" id="3.40.1190.20">
    <property type="match status" value="1"/>
</dbReference>
<evidence type="ECO:0000256" key="13">
    <source>
        <dbReference type="ARBA" id="ARBA00037917"/>
    </source>
</evidence>
<dbReference type="SUPFAM" id="SSF53613">
    <property type="entry name" value="Ribokinase-like"/>
    <property type="match status" value="1"/>
</dbReference>
<evidence type="ECO:0000256" key="5">
    <source>
        <dbReference type="ARBA" id="ARBA00012135"/>
    </source>
</evidence>
<dbReference type="GO" id="GO:0008972">
    <property type="term" value="F:phosphomethylpyrimidine kinase activity"/>
    <property type="evidence" value="ECO:0007669"/>
    <property type="project" value="UniProtKB-EC"/>
</dbReference>
<gene>
    <name evidence="17" type="ORF">AN477_21680</name>
</gene>
<dbReference type="GO" id="GO:0008902">
    <property type="term" value="F:hydroxymethylpyrimidine kinase activity"/>
    <property type="evidence" value="ECO:0007669"/>
    <property type="project" value="UniProtKB-EC"/>
</dbReference>
<evidence type="ECO:0000256" key="8">
    <source>
        <dbReference type="ARBA" id="ARBA00022679"/>
    </source>
</evidence>
<keyword evidence="9" id="KW-0547">Nucleotide-binding</keyword>
<evidence type="ECO:0000256" key="10">
    <source>
        <dbReference type="ARBA" id="ARBA00022777"/>
    </source>
</evidence>
<dbReference type="InterPro" id="IPR004399">
    <property type="entry name" value="HMP/HMP-P_kinase_dom"/>
</dbReference>
<evidence type="ECO:0000256" key="11">
    <source>
        <dbReference type="ARBA" id="ARBA00022840"/>
    </source>
</evidence>
<evidence type="ECO:0000256" key="14">
    <source>
        <dbReference type="ARBA" id="ARBA00042102"/>
    </source>
</evidence>
<dbReference type="PATRIC" id="fig|471514.4.peg.1849"/>
<proteinExistence type="inferred from homology"/>
<evidence type="ECO:0000256" key="12">
    <source>
        <dbReference type="ARBA" id="ARBA00022977"/>
    </source>
</evidence>
<dbReference type="CDD" id="cd01169">
    <property type="entry name" value="HMPP_kinase"/>
    <property type="match status" value="1"/>
</dbReference>
<dbReference type="InterPro" id="IPR029056">
    <property type="entry name" value="Ribokinase-like"/>
</dbReference>
<comment type="catalytic activity">
    <reaction evidence="1">
        <text>4-amino-5-hydroxymethyl-2-methylpyrimidine + ATP = 4-amino-2-methyl-5-(phosphooxymethyl)pyrimidine + ADP + H(+)</text>
        <dbReference type="Rhea" id="RHEA:23096"/>
        <dbReference type="ChEBI" id="CHEBI:15378"/>
        <dbReference type="ChEBI" id="CHEBI:16892"/>
        <dbReference type="ChEBI" id="CHEBI:30616"/>
        <dbReference type="ChEBI" id="CHEBI:58354"/>
        <dbReference type="ChEBI" id="CHEBI:456216"/>
        <dbReference type="EC" id="2.7.1.49"/>
    </reaction>
</comment>
<feature type="domain" description="Pyridoxamine kinase/Phosphomethylpyrimidine kinase" evidence="16">
    <location>
        <begin position="19"/>
        <end position="272"/>
    </location>
</feature>
<dbReference type="EC" id="2.7.1.49" evidence="5"/>
<dbReference type="Pfam" id="PF08543">
    <property type="entry name" value="Phos_pyr_kin"/>
    <property type="match status" value="1"/>
</dbReference>
<evidence type="ECO:0000256" key="7">
    <source>
        <dbReference type="ARBA" id="ARBA00019161"/>
    </source>
</evidence>
<dbReference type="STRING" id="471514.AN477_21680"/>
<evidence type="ECO:0000256" key="9">
    <source>
        <dbReference type="ARBA" id="ARBA00022741"/>
    </source>
</evidence>
<evidence type="ECO:0000256" key="4">
    <source>
        <dbReference type="ARBA" id="ARBA00009879"/>
    </source>
</evidence>
<evidence type="ECO:0000256" key="6">
    <source>
        <dbReference type="ARBA" id="ARBA00012963"/>
    </source>
</evidence>
<dbReference type="AlphaFoldDB" id="A0A0P9GL79"/>
<comment type="pathway">
    <text evidence="3">Cofactor biosynthesis; thiamine diphosphate biosynthesis; 4-amino-2-methyl-5-diphosphomethylpyrimidine from 5-amino-1-(5-phospho-D-ribosyl)imidazole: step 3/3.</text>
</comment>
<keyword evidence="12" id="KW-0784">Thiamine biosynthesis</keyword>
<evidence type="ECO:0000313" key="17">
    <source>
        <dbReference type="EMBL" id="KPV40890.1"/>
    </source>
</evidence>
<comment type="similarity">
    <text evidence="4">Belongs to the ThiD family.</text>
</comment>
<keyword evidence="8" id="KW-0808">Transferase</keyword>
<evidence type="ECO:0000256" key="2">
    <source>
        <dbReference type="ARBA" id="ARBA00000565"/>
    </source>
</evidence>
<name>A0A0P9GL79_9BACL</name>
<dbReference type="EMBL" id="LJCO01000096">
    <property type="protein sequence ID" value="KPV40890.1"/>
    <property type="molecule type" value="Genomic_DNA"/>
</dbReference>
<dbReference type="OrthoDB" id="9810880at2"/>
<accession>A0A0P9GL79</accession>
<comment type="pathway">
    <text evidence="13">Cofactor biosynthesis; thiamine diphosphate biosynthesis; 4-amino-2-methyl-5-diphosphomethylpyrimidine from 5-amino-1-(5-phospho-D-ribosyl)imidazole: step 2/3.</text>
</comment>
<keyword evidence="18" id="KW-1185">Reference proteome</keyword>
<dbReference type="PANTHER" id="PTHR20858:SF17">
    <property type="entry name" value="HYDROXYMETHYLPYRIMIDINE_PHOSPHOMETHYLPYRIMIDINE KINASE THI20-RELATED"/>
    <property type="match status" value="1"/>
</dbReference>
<evidence type="ECO:0000256" key="15">
    <source>
        <dbReference type="ARBA" id="ARBA00043176"/>
    </source>
</evidence>
<evidence type="ECO:0000256" key="1">
    <source>
        <dbReference type="ARBA" id="ARBA00000151"/>
    </source>
</evidence>
<dbReference type="FunFam" id="3.40.1190.20:FF:000003">
    <property type="entry name" value="Phosphomethylpyrimidine kinase ThiD"/>
    <property type="match status" value="1"/>
</dbReference>
<dbReference type="GO" id="GO:0009228">
    <property type="term" value="P:thiamine biosynthetic process"/>
    <property type="evidence" value="ECO:0007669"/>
    <property type="project" value="UniProtKB-KW"/>
</dbReference>